<dbReference type="InterPro" id="IPR052038">
    <property type="entry name" value="Type-VII_TA_antitoxin"/>
</dbReference>
<dbReference type="PANTHER" id="PTHR33571">
    <property type="entry name" value="SSL8005 PROTEIN"/>
    <property type="match status" value="1"/>
</dbReference>
<evidence type="ECO:0000259" key="10">
    <source>
        <dbReference type="Pfam" id="PF01909"/>
    </source>
</evidence>
<dbReference type="Pfam" id="PF01909">
    <property type="entry name" value="NTP_transf_2"/>
    <property type="match status" value="1"/>
</dbReference>
<gene>
    <name evidence="11" type="ORF">SDC9_116179</name>
</gene>
<dbReference type="GO" id="GO:0016779">
    <property type="term" value="F:nucleotidyltransferase activity"/>
    <property type="evidence" value="ECO:0007669"/>
    <property type="project" value="UniProtKB-KW"/>
</dbReference>
<keyword evidence="3" id="KW-0808">Transferase</keyword>
<dbReference type="EMBL" id="VSSQ01022729">
    <property type="protein sequence ID" value="MPM69235.1"/>
    <property type="molecule type" value="Genomic_DNA"/>
</dbReference>
<protein>
    <recommendedName>
        <fullName evidence="10">Polymerase nucleotidyl transferase domain-containing protein</fullName>
    </recommendedName>
</protein>
<dbReference type="GO" id="GO:0046872">
    <property type="term" value="F:metal ion binding"/>
    <property type="evidence" value="ECO:0007669"/>
    <property type="project" value="UniProtKB-KW"/>
</dbReference>
<dbReference type="CDD" id="cd05403">
    <property type="entry name" value="NT_KNTase_like"/>
    <property type="match status" value="1"/>
</dbReference>
<evidence type="ECO:0000313" key="11">
    <source>
        <dbReference type="EMBL" id="MPM69235.1"/>
    </source>
</evidence>
<name>A0A645BVG1_9ZZZZ</name>
<dbReference type="Gene3D" id="3.30.460.10">
    <property type="entry name" value="Beta Polymerase, domain 2"/>
    <property type="match status" value="1"/>
</dbReference>
<evidence type="ECO:0000256" key="5">
    <source>
        <dbReference type="ARBA" id="ARBA00022723"/>
    </source>
</evidence>
<proteinExistence type="inferred from homology"/>
<dbReference type="InterPro" id="IPR002934">
    <property type="entry name" value="Polymerase_NTP_transf_dom"/>
</dbReference>
<organism evidence="11">
    <name type="scientific">bioreactor metagenome</name>
    <dbReference type="NCBI Taxonomy" id="1076179"/>
    <lineage>
        <taxon>unclassified sequences</taxon>
        <taxon>metagenomes</taxon>
        <taxon>ecological metagenomes</taxon>
    </lineage>
</organism>
<comment type="similarity">
    <text evidence="9">Belongs to the MntA antitoxin family.</text>
</comment>
<dbReference type="AlphaFoldDB" id="A0A645BVG1"/>
<feature type="domain" description="Polymerase nucleotidyl transferase" evidence="10">
    <location>
        <begin position="19"/>
        <end position="97"/>
    </location>
</feature>
<evidence type="ECO:0000256" key="4">
    <source>
        <dbReference type="ARBA" id="ARBA00022695"/>
    </source>
</evidence>
<evidence type="ECO:0000256" key="8">
    <source>
        <dbReference type="ARBA" id="ARBA00022842"/>
    </source>
</evidence>
<dbReference type="PANTHER" id="PTHR33571:SF14">
    <property type="entry name" value="PROTEIN ADENYLYLTRANSFERASE MJ0435-RELATED"/>
    <property type="match status" value="1"/>
</dbReference>
<evidence type="ECO:0000256" key="1">
    <source>
        <dbReference type="ARBA" id="ARBA00001946"/>
    </source>
</evidence>
<evidence type="ECO:0000256" key="9">
    <source>
        <dbReference type="ARBA" id="ARBA00038276"/>
    </source>
</evidence>
<accession>A0A645BVG1</accession>
<dbReference type="InterPro" id="IPR043519">
    <property type="entry name" value="NT_sf"/>
</dbReference>
<evidence type="ECO:0000256" key="7">
    <source>
        <dbReference type="ARBA" id="ARBA00022840"/>
    </source>
</evidence>
<keyword evidence="4" id="KW-0548">Nucleotidyltransferase</keyword>
<comment type="cofactor">
    <cofactor evidence="1">
        <name>Mg(2+)</name>
        <dbReference type="ChEBI" id="CHEBI:18420"/>
    </cofactor>
</comment>
<keyword evidence="7" id="KW-0067">ATP-binding</keyword>
<keyword evidence="8" id="KW-0460">Magnesium</keyword>
<comment type="caution">
    <text evidence="11">The sequence shown here is derived from an EMBL/GenBank/DDBJ whole genome shotgun (WGS) entry which is preliminary data.</text>
</comment>
<evidence type="ECO:0000256" key="3">
    <source>
        <dbReference type="ARBA" id="ARBA00022679"/>
    </source>
</evidence>
<evidence type="ECO:0000256" key="6">
    <source>
        <dbReference type="ARBA" id="ARBA00022741"/>
    </source>
</evidence>
<reference evidence="11" key="1">
    <citation type="submission" date="2019-08" db="EMBL/GenBank/DDBJ databases">
        <authorList>
            <person name="Kucharzyk K."/>
            <person name="Murdoch R.W."/>
            <person name="Higgins S."/>
            <person name="Loffler F."/>
        </authorList>
    </citation>
    <scope>NUCLEOTIDE SEQUENCE</scope>
</reference>
<keyword evidence="2" id="KW-1277">Toxin-antitoxin system</keyword>
<evidence type="ECO:0000256" key="2">
    <source>
        <dbReference type="ARBA" id="ARBA00022649"/>
    </source>
</evidence>
<sequence>MKTKNEYIQLLHSSDKLLTQQFGVRSLRLFGSVARDEHTSASDVDICVEMETPNPFLIMDLKEYLENLFGCSVDIVRFRENMNPYLKERIEKEGIYVLQ</sequence>
<keyword evidence="6" id="KW-0547">Nucleotide-binding</keyword>
<dbReference type="SUPFAM" id="SSF81301">
    <property type="entry name" value="Nucleotidyltransferase"/>
    <property type="match status" value="1"/>
</dbReference>
<dbReference type="GO" id="GO:0005524">
    <property type="term" value="F:ATP binding"/>
    <property type="evidence" value="ECO:0007669"/>
    <property type="project" value="UniProtKB-KW"/>
</dbReference>
<keyword evidence="5" id="KW-0479">Metal-binding</keyword>